<feature type="domain" description="Conserved virulence factor B first S1" evidence="2">
    <location>
        <begin position="19"/>
        <end position="76"/>
    </location>
</feature>
<evidence type="ECO:0000259" key="2">
    <source>
        <dbReference type="Pfam" id="PF13509"/>
    </source>
</evidence>
<protein>
    <recommendedName>
        <fullName evidence="8">S1 motif domain-containing protein</fullName>
    </recommendedName>
</protein>
<dbReference type="InterPro" id="IPR036388">
    <property type="entry name" value="WH-like_DNA-bd_sf"/>
</dbReference>
<dbReference type="InterPro" id="IPR039566">
    <property type="entry name" value="CvfB_S1_st"/>
</dbReference>
<accession>A0ABN0CFH8</accession>
<feature type="domain" description="Conserved virulence factor B-like winged helix" evidence="3">
    <location>
        <begin position="240"/>
        <end position="297"/>
    </location>
</feature>
<dbReference type="SUPFAM" id="SSF50249">
    <property type="entry name" value="Nucleic acid-binding proteins"/>
    <property type="match status" value="1"/>
</dbReference>
<comment type="similarity">
    <text evidence="1">Belongs to the CvfB family.</text>
</comment>
<dbReference type="PIRSF" id="PIRSF012524">
    <property type="entry name" value="YitL_S1"/>
    <property type="match status" value="1"/>
</dbReference>
<evidence type="ECO:0000259" key="4">
    <source>
        <dbReference type="Pfam" id="PF21191"/>
    </source>
</evidence>
<keyword evidence="7" id="KW-1185">Reference proteome</keyword>
<dbReference type="Pfam" id="PF17783">
    <property type="entry name" value="WHD_CvfB"/>
    <property type="match status" value="1"/>
</dbReference>
<feature type="domain" description="Conserved virulence factor B second S1" evidence="4">
    <location>
        <begin position="85"/>
        <end position="145"/>
    </location>
</feature>
<proteinExistence type="inferred from homology"/>
<name>A0ABN0CFH8_STRVE</name>
<dbReference type="InterPro" id="IPR048588">
    <property type="entry name" value="CvfB_S1_2nd"/>
</dbReference>
<evidence type="ECO:0008006" key="8">
    <source>
        <dbReference type="Google" id="ProtNLM"/>
    </source>
</evidence>
<feature type="domain" description="Conserved virulence factor B third S1" evidence="5">
    <location>
        <begin position="153"/>
        <end position="229"/>
    </location>
</feature>
<dbReference type="Pfam" id="PF21191">
    <property type="entry name" value="CvfB_1st"/>
    <property type="match status" value="1"/>
</dbReference>
<dbReference type="Pfam" id="PF21543">
    <property type="entry name" value="CvfB_2nd"/>
    <property type="match status" value="1"/>
</dbReference>
<evidence type="ECO:0000259" key="3">
    <source>
        <dbReference type="Pfam" id="PF17783"/>
    </source>
</evidence>
<dbReference type="PANTHER" id="PTHR37296">
    <property type="entry name" value="CONSERVED VIRULENCE FACTOR B"/>
    <property type="match status" value="1"/>
</dbReference>
<organism evidence="6 7">
    <name type="scientific">Streptococcus vestibularis ATCC 49124</name>
    <dbReference type="NCBI Taxonomy" id="889206"/>
    <lineage>
        <taxon>Bacteria</taxon>
        <taxon>Bacillati</taxon>
        <taxon>Bacillota</taxon>
        <taxon>Bacilli</taxon>
        <taxon>Lactobacillales</taxon>
        <taxon>Streptococcaceae</taxon>
        <taxon>Streptococcus</taxon>
    </lineage>
</organism>
<reference evidence="6 7" key="1">
    <citation type="submission" date="2011-01" db="EMBL/GenBank/DDBJ databases">
        <authorList>
            <person name="Muzny D."/>
            <person name="Qin X."/>
            <person name="Buhay C."/>
            <person name="Dugan-Rocha S."/>
            <person name="Ding Y."/>
            <person name="Chen G."/>
            <person name="Hawes A."/>
            <person name="Holder M."/>
            <person name="Jhangiani S."/>
            <person name="Johnson A."/>
            <person name="Khan Z."/>
            <person name="Li Z."/>
            <person name="Liu W."/>
            <person name="Liu X."/>
            <person name="Perez L."/>
            <person name="Shen H."/>
            <person name="Wang Q."/>
            <person name="Watt J."/>
            <person name="Xi L."/>
            <person name="Xin Y."/>
            <person name="Zhou J."/>
            <person name="Deng J."/>
            <person name="Jiang H."/>
            <person name="Liu Y."/>
            <person name="Qu J."/>
            <person name="Song X.-Z."/>
            <person name="Zhang L."/>
            <person name="Villasana D."/>
            <person name="Johnson A."/>
            <person name="Liu J."/>
            <person name="Liyanage D."/>
            <person name="Lorensuhewa L."/>
            <person name="Robinson T."/>
            <person name="Song A."/>
            <person name="Song B.-B."/>
            <person name="Dinh H."/>
            <person name="Thornton R."/>
            <person name="Coyle M."/>
            <person name="Francisco L."/>
            <person name="Jackson L."/>
            <person name="Javaid M."/>
            <person name="Korchina V."/>
            <person name="Kovar C."/>
            <person name="Mata R."/>
            <person name="Mathew T."/>
            <person name="Ngo R."/>
            <person name="Nguyen L."/>
            <person name="Nguyen N."/>
            <person name="Okwuonu G."/>
            <person name="Ongeri F."/>
            <person name="Pham C."/>
            <person name="Simmons D."/>
            <person name="Wilczek-Boney K."/>
            <person name="Hale W."/>
            <person name="Jakkamsetti A."/>
            <person name="Pham P."/>
            <person name="Ruth R."/>
            <person name="San Lucas F."/>
            <person name="Warren J."/>
            <person name="Zhang J."/>
            <person name="Zhao Z."/>
            <person name="Zhou C."/>
            <person name="Zhu D."/>
            <person name="Lee S."/>
            <person name="Bess C."/>
            <person name="Blankenburg K."/>
            <person name="Forbes L."/>
            <person name="Fu Q."/>
            <person name="Gubbala S."/>
            <person name="Hirani K."/>
            <person name="Jayaseelan J.C."/>
            <person name="Lara F."/>
            <person name="Munidasa M."/>
            <person name="Palculict T."/>
            <person name="Patil S."/>
            <person name="Pu L.-L."/>
            <person name="Saada N."/>
            <person name="Tang L."/>
            <person name="Weissenberger G."/>
            <person name="Zhu Y."/>
            <person name="Hemphill L."/>
            <person name="Shang Y."/>
            <person name="Youmans B."/>
            <person name="Ayvaz T."/>
            <person name="Ross M."/>
            <person name="Santibanez J."/>
            <person name="Aqrawi P."/>
            <person name="Gross S."/>
            <person name="Joshi V."/>
            <person name="Fowler G."/>
            <person name="Nazareth L."/>
            <person name="Reid J."/>
            <person name="Worley K."/>
            <person name="Petrosino J."/>
            <person name="Highlander S."/>
            <person name="Gibbs R."/>
        </authorList>
    </citation>
    <scope>NUCLEOTIDE SEQUENCE [LARGE SCALE GENOMIC DNA]</scope>
    <source>
        <strain evidence="6 7">ATCC 49124</strain>
    </source>
</reference>
<dbReference type="InterPro" id="IPR014464">
    <property type="entry name" value="CvfB_fam"/>
</dbReference>
<dbReference type="Pfam" id="PF13509">
    <property type="entry name" value="S1_2"/>
    <property type="match status" value="1"/>
</dbReference>
<dbReference type="InterPro" id="IPR048587">
    <property type="entry name" value="CvfB_S1_3rd"/>
</dbReference>
<evidence type="ECO:0000256" key="1">
    <source>
        <dbReference type="PIRNR" id="PIRNR012524"/>
    </source>
</evidence>
<gene>
    <name evidence="6" type="ORF">HMPREF9425_1473</name>
</gene>
<sequence length="299" mass="33734">MLASLSDSLFRGKKMNTLLGTIITALVTDENDKFYFVQKDGVTFALSKDEGEHAIGDMVIGFAYTDSKQKSRLTQKEIKATRDSYDWGEVTEVRKDLGVFVDVGIPDKEIVVSLDVLPELKELWPKKGDKLYIKLDVDKKDRIWGLPAEPEVFQRMAGPAYDNMQNQKWPAIAYRLKLSGTFVYLPENNMLGFIHPSERYAEPRLGQVLEARVIGFREVDRTLNLSLKPRSFEMLENDAQMILTYLESNGGFMTLNDKSSPADIKATFGISKGQFKKALGGLMKAKKIKQDQFGTELIG</sequence>
<dbReference type="Gene3D" id="2.40.50.140">
    <property type="entry name" value="Nucleic acid-binding proteins"/>
    <property type="match status" value="2"/>
</dbReference>
<dbReference type="InterPro" id="IPR012340">
    <property type="entry name" value="NA-bd_OB-fold"/>
</dbReference>
<evidence type="ECO:0000313" key="7">
    <source>
        <dbReference type="Proteomes" id="UP000003697"/>
    </source>
</evidence>
<dbReference type="EMBL" id="AEVI01000071">
    <property type="protein sequence ID" value="EFX95571.1"/>
    <property type="molecule type" value="Genomic_DNA"/>
</dbReference>
<dbReference type="Proteomes" id="UP000003697">
    <property type="component" value="Unassembled WGS sequence"/>
</dbReference>
<dbReference type="InterPro" id="IPR040764">
    <property type="entry name" value="CvfB_WH"/>
</dbReference>
<evidence type="ECO:0000259" key="5">
    <source>
        <dbReference type="Pfam" id="PF21543"/>
    </source>
</evidence>
<evidence type="ECO:0000313" key="6">
    <source>
        <dbReference type="EMBL" id="EFX95571.1"/>
    </source>
</evidence>
<dbReference type="Gene3D" id="2.40.50.330">
    <property type="match status" value="1"/>
</dbReference>
<comment type="caution">
    <text evidence="6">The sequence shown here is derived from an EMBL/GenBank/DDBJ whole genome shotgun (WGS) entry which is preliminary data.</text>
</comment>
<dbReference type="PANTHER" id="PTHR37296:SF1">
    <property type="entry name" value="CONSERVED VIRULENCE FACTOR B"/>
    <property type="match status" value="1"/>
</dbReference>
<dbReference type="Gene3D" id="1.10.10.10">
    <property type="entry name" value="Winged helix-like DNA-binding domain superfamily/Winged helix DNA-binding domain"/>
    <property type="match status" value="1"/>
</dbReference>